<evidence type="ECO:0000256" key="3">
    <source>
        <dbReference type="ARBA" id="ARBA00022679"/>
    </source>
</evidence>
<dbReference type="EMBL" id="MU005765">
    <property type="protein sequence ID" value="KAF2712898.1"/>
    <property type="molecule type" value="Genomic_DNA"/>
</dbReference>
<dbReference type="CDD" id="cd20336">
    <property type="entry name" value="Rcat_RBR"/>
    <property type="match status" value="1"/>
</dbReference>
<keyword evidence="8" id="KW-0862">Zinc</keyword>
<evidence type="ECO:0000256" key="8">
    <source>
        <dbReference type="ARBA" id="ARBA00022833"/>
    </source>
</evidence>
<feature type="region of interest" description="Disordered" evidence="10">
    <location>
        <begin position="397"/>
        <end position="468"/>
    </location>
</feature>
<feature type="compositionally biased region" description="Acidic residues" evidence="10">
    <location>
        <begin position="397"/>
        <end position="410"/>
    </location>
</feature>
<dbReference type="Proteomes" id="UP000799428">
    <property type="component" value="Unassembled WGS sequence"/>
</dbReference>
<dbReference type="Gene3D" id="1.20.120.1750">
    <property type="match status" value="1"/>
</dbReference>
<evidence type="ECO:0000256" key="7">
    <source>
        <dbReference type="ARBA" id="ARBA00022786"/>
    </source>
</evidence>
<feature type="domain" description="RING-type" evidence="11">
    <location>
        <begin position="175"/>
        <end position="398"/>
    </location>
</feature>
<accession>A0A6G1KJ90</accession>
<organism evidence="12 13">
    <name type="scientific">Pleomassaria siparia CBS 279.74</name>
    <dbReference type="NCBI Taxonomy" id="1314801"/>
    <lineage>
        <taxon>Eukaryota</taxon>
        <taxon>Fungi</taxon>
        <taxon>Dikarya</taxon>
        <taxon>Ascomycota</taxon>
        <taxon>Pezizomycotina</taxon>
        <taxon>Dothideomycetes</taxon>
        <taxon>Pleosporomycetidae</taxon>
        <taxon>Pleosporales</taxon>
        <taxon>Pleomassariaceae</taxon>
        <taxon>Pleomassaria</taxon>
    </lineage>
</organism>
<dbReference type="GO" id="GO:0008270">
    <property type="term" value="F:zinc ion binding"/>
    <property type="evidence" value="ECO:0007669"/>
    <property type="project" value="UniProtKB-KW"/>
</dbReference>
<evidence type="ECO:0000313" key="12">
    <source>
        <dbReference type="EMBL" id="KAF2712898.1"/>
    </source>
</evidence>
<dbReference type="PROSITE" id="PS51873">
    <property type="entry name" value="TRIAD"/>
    <property type="match status" value="1"/>
</dbReference>
<evidence type="ECO:0000256" key="2">
    <source>
        <dbReference type="ARBA" id="ARBA00012251"/>
    </source>
</evidence>
<dbReference type="EC" id="2.3.2.31" evidence="2"/>
<evidence type="ECO:0000256" key="4">
    <source>
        <dbReference type="ARBA" id="ARBA00022723"/>
    </source>
</evidence>
<evidence type="ECO:0000256" key="9">
    <source>
        <dbReference type="SAM" id="Coils"/>
    </source>
</evidence>
<proteinExistence type="predicted"/>
<evidence type="ECO:0000259" key="11">
    <source>
        <dbReference type="PROSITE" id="PS51873"/>
    </source>
</evidence>
<feature type="coiled-coil region" evidence="9">
    <location>
        <begin position="666"/>
        <end position="708"/>
    </location>
</feature>
<keyword evidence="13" id="KW-1185">Reference proteome</keyword>
<evidence type="ECO:0000256" key="10">
    <source>
        <dbReference type="SAM" id="MobiDB-lite"/>
    </source>
</evidence>
<dbReference type="PANTHER" id="PTHR11685">
    <property type="entry name" value="RBR FAMILY RING FINGER AND IBR DOMAIN-CONTAINING"/>
    <property type="match status" value="1"/>
</dbReference>
<feature type="region of interest" description="Disordered" evidence="10">
    <location>
        <begin position="128"/>
        <end position="171"/>
    </location>
</feature>
<keyword evidence="9" id="KW-0175">Coiled coil</keyword>
<evidence type="ECO:0000256" key="6">
    <source>
        <dbReference type="ARBA" id="ARBA00022771"/>
    </source>
</evidence>
<dbReference type="GO" id="GO:0061630">
    <property type="term" value="F:ubiquitin protein ligase activity"/>
    <property type="evidence" value="ECO:0007669"/>
    <property type="project" value="UniProtKB-EC"/>
</dbReference>
<dbReference type="GO" id="GO:0016567">
    <property type="term" value="P:protein ubiquitination"/>
    <property type="evidence" value="ECO:0007669"/>
    <property type="project" value="InterPro"/>
</dbReference>
<evidence type="ECO:0000313" key="13">
    <source>
        <dbReference type="Proteomes" id="UP000799428"/>
    </source>
</evidence>
<feature type="compositionally biased region" description="Pro residues" evidence="10">
    <location>
        <begin position="133"/>
        <end position="161"/>
    </location>
</feature>
<comment type="catalytic activity">
    <reaction evidence="1">
        <text>[E2 ubiquitin-conjugating enzyme]-S-ubiquitinyl-L-cysteine + [acceptor protein]-L-lysine = [E2 ubiquitin-conjugating enzyme]-L-cysteine + [acceptor protein]-N(6)-ubiquitinyl-L-lysine.</text>
        <dbReference type="EC" id="2.3.2.31"/>
    </reaction>
</comment>
<keyword evidence="6" id="KW-0863">Zinc-finger</keyword>
<reference evidence="12" key="1">
    <citation type="journal article" date="2020" name="Stud. Mycol.">
        <title>101 Dothideomycetes genomes: a test case for predicting lifestyles and emergence of pathogens.</title>
        <authorList>
            <person name="Haridas S."/>
            <person name="Albert R."/>
            <person name="Binder M."/>
            <person name="Bloem J."/>
            <person name="Labutti K."/>
            <person name="Salamov A."/>
            <person name="Andreopoulos B."/>
            <person name="Baker S."/>
            <person name="Barry K."/>
            <person name="Bills G."/>
            <person name="Bluhm B."/>
            <person name="Cannon C."/>
            <person name="Castanera R."/>
            <person name="Culley D."/>
            <person name="Daum C."/>
            <person name="Ezra D."/>
            <person name="Gonzalez J."/>
            <person name="Henrissat B."/>
            <person name="Kuo A."/>
            <person name="Liang C."/>
            <person name="Lipzen A."/>
            <person name="Lutzoni F."/>
            <person name="Magnuson J."/>
            <person name="Mondo S."/>
            <person name="Nolan M."/>
            <person name="Ohm R."/>
            <person name="Pangilinan J."/>
            <person name="Park H.-J."/>
            <person name="Ramirez L."/>
            <person name="Alfaro M."/>
            <person name="Sun H."/>
            <person name="Tritt A."/>
            <person name="Yoshinaga Y."/>
            <person name="Zwiers L.-H."/>
            <person name="Turgeon B."/>
            <person name="Goodwin S."/>
            <person name="Spatafora J."/>
            <person name="Crous P."/>
            <person name="Grigoriev I."/>
        </authorList>
    </citation>
    <scope>NUCLEOTIDE SEQUENCE</scope>
    <source>
        <strain evidence="12">CBS 279.74</strain>
    </source>
</reference>
<keyword evidence="5" id="KW-0677">Repeat</keyword>
<dbReference type="SUPFAM" id="SSF57850">
    <property type="entry name" value="RING/U-box"/>
    <property type="match status" value="1"/>
</dbReference>
<dbReference type="InterPro" id="IPR002867">
    <property type="entry name" value="IBR_dom"/>
</dbReference>
<dbReference type="AlphaFoldDB" id="A0A6G1KJ90"/>
<keyword evidence="7" id="KW-0833">Ubl conjugation pathway</keyword>
<dbReference type="Pfam" id="PF01485">
    <property type="entry name" value="IBR"/>
    <property type="match status" value="1"/>
</dbReference>
<keyword evidence="4" id="KW-0479">Metal-binding</keyword>
<dbReference type="InterPro" id="IPR044066">
    <property type="entry name" value="TRIAD_supradom"/>
</dbReference>
<keyword evidence="3" id="KW-0808">Transferase</keyword>
<name>A0A6G1KJ90_9PLEO</name>
<evidence type="ECO:0000256" key="5">
    <source>
        <dbReference type="ARBA" id="ARBA00022737"/>
    </source>
</evidence>
<evidence type="ECO:0000256" key="1">
    <source>
        <dbReference type="ARBA" id="ARBA00001798"/>
    </source>
</evidence>
<sequence length="753" mass="85259">MGSKLSKAVRRPHVNVSQPDALFLTQPGVTAPQQHNLHERNTRLCQDPSIPEIQPLQPLQPLVADPPTSYTATADDDDDDVNHHPQAAAKNLTMDPQPCTIPTSVELRYTQNASDSLTRLLFTDTQQYLDSQPAPPPPPPAPIDTLPPPALNPIPPPPPENTVPEEQKQEQEREQEYTCMICCESDIFAKGSKLVPIKACKSCPNIICAPCLKDIFVMASKDMRYMPPRCCIQIPLYHAKPYLTPIETERFKAKYEEWSTPKPLYCPLPTCSTFIPDRLLPQEIRTFLGKQRIDSVHGTPTSSEIACPKCDTNICTQCRQFAHPDQMCENLTFGVDEETAKLLKDWGYKQCPKCSNGVKRMFGCNHMECLCGANWCWVCQKSNGDCYGQCYEEDDEYSDEDEDEEDEEETQQPTAPEGREAPAVPEDTDTLTNTQPAEPAGSVTTVSTETETEPQLAQRPRNLDAHSRDFWERSGRDFGGEPTGDYADRSWDCTHRFGTTKVNPSDSPTNGPSITIECTKCWNVVHPEVEMTSTVRYESRMVSDRGYPGRGRATRGRGRGTAFQPQIVRGDVTTVGPATTEAINTEHIEDICDRTITTTEVVDMEERHRASLDAPTHTDRPSALTSPAWVNYTQSQHSTETAYECHRCGIILCSTCKDEAIQVEKEREEREEREAVAEAIRQVQRDREQEEYKRQEAIRQEAERLEEERLYELDRPQREARQEAERLAHQLRWDTDENQRAMEVFLGNFHIPV</sequence>
<protein>
    <recommendedName>
        <fullName evidence="2">RBR-type E3 ubiquitin transferase</fullName>
        <ecNumber evidence="2">2.3.2.31</ecNumber>
    </recommendedName>
</protein>
<gene>
    <name evidence="12" type="ORF">K504DRAFT_497734</name>
</gene>
<dbReference type="InterPro" id="IPR031127">
    <property type="entry name" value="E3_UB_ligase_RBR"/>
</dbReference>
<dbReference type="OrthoDB" id="10009520at2759"/>